<protein>
    <submittedName>
        <fullName evidence="1">CAZy families GH43|GH30 protein</fullName>
    </submittedName>
</protein>
<dbReference type="AlphaFoldDB" id="A0A060C7G4"/>
<organism evidence="1">
    <name type="scientific">uncultured Butyrivibrio sp</name>
    <dbReference type="NCBI Taxonomy" id="370801"/>
    <lineage>
        <taxon>Bacteria</taxon>
        <taxon>Bacillati</taxon>
        <taxon>Bacillota</taxon>
        <taxon>Clostridia</taxon>
        <taxon>Lachnospirales</taxon>
        <taxon>Lachnospiraceae</taxon>
        <taxon>Butyrivibrio</taxon>
        <taxon>environmental samples</taxon>
    </lineage>
</organism>
<dbReference type="EMBL" id="KF121647">
    <property type="protein sequence ID" value="AIA88935.1"/>
    <property type="molecule type" value="Genomic_DNA"/>
</dbReference>
<feature type="non-terminal residue" evidence="1">
    <location>
        <position position="150"/>
    </location>
</feature>
<accession>A0A060C7G4</accession>
<reference evidence="1" key="1">
    <citation type="journal article" date="2013" name="Environ. Microbiol.">
        <title>Seasonally variable intestinal metagenomes of the red palm weevil (Rhynchophorus ferrugineus).</title>
        <authorList>
            <person name="Jia S."/>
            <person name="Zhang X."/>
            <person name="Zhang G."/>
            <person name="Yin A."/>
            <person name="Zhang S."/>
            <person name="Li F."/>
            <person name="Wang L."/>
            <person name="Zhao D."/>
            <person name="Yun Q."/>
            <person name="Tala"/>
            <person name="Wang J."/>
            <person name="Sun G."/>
            <person name="Baabdullah M."/>
            <person name="Yu X."/>
            <person name="Hu S."/>
            <person name="Al-Mssallem I.S."/>
            <person name="Yu J."/>
        </authorList>
    </citation>
    <scope>NUCLEOTIDE SEQUENCE</scope>
</reference>
<name>A0A060C7G4_9FIRM</name>
<proteinExistence type="predicted"/>
<dbReference type="InterPro" id="IPR008979">
    <property type="entry name" value="Galactose-bd-like_sf"/>
</dbReference>
<dbReference type="SUPFAM" id="SSF49785">
    <property type="entry name" value="Galactose-binding domain-like"/>
    <property type="match status" value="1"/>
</dbReference>
<evidence type="ECO:0000313" key="1">
    <source>
        <dbReference type="EMBL" id="AIA88935.1"/>
    </source>
</evidence>
<dbReference type="Gene3D" id="2.60.120.430">
    <property type="entry name" value="Galactose-binding lectin"/>
    <property type="match status" value="1"/>
</dbReference>
<sequence length="150" mass="16054">MNATDAASSLYYMDTANTYIKGTSGIKYAFDLPDIPNKVVQVTIGMKVPSSWGNRNVDVQLEGQTVDSNVALTKNVLTQKTYTVEVTDGELDLTVASTNRQSAGDDPLLNDIVVKALPAYTTDLLTATIDTEKTSMDAVTSAGGIILMRV</sequence>